<sequence>MLRLIQIVLALVATLSVASAGLVQRGKTRSVKLHNHAYQFRIPNTSGSGLTRELEFKQMWAENMKDRLWQLYRPKPVDGGAWPGGEGTFEIVNGLKHNECHLEGILSLEGPDIEWQIGACKTRPDACETVECMNEKEGIRLICQEQPAPFLDC</sequence>
<comment type="caution">
    <text evidence="2">The sequence shown here is derived from an EMBL/GenBank/DDBJ whole genome shotgun (WGS) entry which is preliminary data.</text>
</comment>
<reference evidence="2" key="1">
    <citation type="submission" date="2020-04" db="EMBL/GenBank/DDBJ databases">
        <title>Analysis of mating type loci in Filobasidium floriforme.</title>
        <authorList>
            <person name="Nowrousian M."/>
        </authorList>
    </citation>
    <scope>NUCLEOTIDE SEQUENCE</scope>
    <source>
        <strain evidence="2">CBS 6242</strain>
    </source>
</reference>
<gene>
    <name evidence="2" type="ORF">FFLO_04044</name>
</gene>
<protein>
    <submittedName>
        <fullName evidence="2">Uncharacterized protein</fullName>
    </submittedName>
</protein>
<keyword evidence="1" id="KW-0732">Signal</keyword>
<dbReference type="AlphaFoldDB" id="A0A8K0NPN7"/>
<dbReference type="Proteomes" id="UP000812966">
    <property type="component" value="Unassembled WGS sequence"/>
</dbReference>
<evidence type="ECO:0000313" key="2">
    <source>
        <dbReference type="EMBL" id="KAG7531898.1"/>
    </source>
</evidence>
<dbReference type="EMBL" id="JABELV010000080">
    <property type="protein sequence ID" value="KAG7531898.1"/>
    <property type="molecule type" value="Genomic_DNA"/>
</dbReference>
<evidence type="ECO:0000313" key="3">
    <source>
        <dbReference type="Proteomes" id="UP000812966"/>
    </source>
</evidence>
<feature type="signal peptide" evidence="1">
    <location>
        <begin position="1"/>
        <end position="20"/>
    </location>
</feature>
<keyword evidence="3" id="KW-1185">Reference proteome</keyword>
<name>A0A8K0NPN7_9TREE</name>
<feature type="chain" id="PRO_5035427105" evidence="1">
    <location>
        <begin position="21"/>
        <end position="153"/>
    </location>
</feature>
<proteinExistence type="predicted"/>
<evidence type="ECO:0000256" key="1">
    <source>
        <dbReference type="SAM" id="SignalP"/>
    </source>
</evidence>
<organism evidence="2 3">
    <name type="scientific">Filobasidium floriforme</name>
    <dbReference type="NCBI Taxonomy" id="5210"/>
    <lineage>
        <taxon>Eukaryota</taxon>
        <taxon>Fungi</taxon>
        <taxon>Dikarya</taxon>
        <taxon>Basidiomycota</taxon>
        <taxon>Agaricomycotina</taxon>
        <taxon>Tremellomycetes</taxon>
        <taxon>Filobasidiales</taxon>
        <taxon>Filobasidiaceae</taxon>
        <taxon>Filobasidium</taxon>
    </lineage>
</organism>
<accession>A0A8K0NPN7</accession>